<keyword evidence="1" id="KW-0812">Transmembrane</keyword>
<dbReference type="AlphaFoldDB" id="F2UA39"/>
<gene>
    <name evidence="2" type="ORF">PTSG_12293</name>
</gene>
<evidence type="ECO:0000313" key="3">
    <source>
        <dbReference type="Proteomes" id="UP000007799"/>
    </source>
</evidence>
<accession>F2UA39</accession>
<keyword evidence="1" id="KW-1133">Transmembrane helix</keyword>
<dbReference type="KEGG" id="sre:PTSG_12293"/>
<sequence length="465" mass="49820">MANRYVDYRLIPLQGSDSKAAALPALIGAGTVLGDVTTGELHLQASEDRSVWVEATWASLIVGFSNADTEASGLVATQTFVDAESGSIRRFTAVSGGGSCAVVDERLFAVHSASPVLMQDITIAHRSGARPVAVAFTTTAKGYERAWKQEEGSGLYTRTFDGWAAAIQPRPANATVAANQVKHLTVAIALSPLVEGAVPVQSLHAAITTASFKRHEEDFHRISRPFVSVQSPSAPRAPELHRYYLMQIVSPDPSANDDGSTRVPAACYSGLPLLEDLPASLPQSLTSLRDSFVKQWDTTFTAGTCTSLIASGLGASGVSLQLTRAIVGIRERDGGIDIAPGWLLPRDVALVAEDVRVGGYVVDIHLTRHHTTIARKDKRSHPVYIHRVGVHPKPVGVSTRLSIPSEPIHLSSSAQRPAGKQPDLDYGPRPISPPSYSTSLIVFLFVAIAGFHVALIRLVYLEYCR</sequence>
<name>F2UA39_SALR5</name>
<keyword evidence="1" id="KW-0472">Membrane</keyword>
<dbReference type="EMBL" id="GL832966">
    <property type="protein sequence ID" value="EGD73614.1"/>
    <property type="molecule type" value="Genomic_DNA"/>
</dbReference>
<dbReference type="GeneID" id="16074474"/>
<reference evidence="2" key="1">
    <citation type="submission" date="2009-08" db="EMBL/GenBank/DDBJ databases">
        <title>Annotation of Salpingoeca rosetta.</title>
        <authorList>
            <consortium name="The Broad Institute Genome Sequencing Platform"/>
            <person name="Russ C."/>
            <person name="Cuomo C."/>
            <person name="Burger G."/>
            <person name="Gray M.W."/>
            <person name="Holland P.W.H."/>
            <person name="King N."/>
            <person name="Lang F.B.F."/>
            <person name="Roger A.J."/>
            <person name="Ruiz-Trillo I."/>
            <person name="Young S.K."/>
            <person name="Zeng Q."/>
            <person name="Gargeya S."/>
            <person name="Alvarado L."/>
            <person name="Berlin A."/>
            <person name="Chapman S.B."/>
            <person name="Chen Z."/>
            <person name="Freedman E."/>
            <person name="Gellesch M."/>
            <person name="Goldberg J."/>
            <person name="Griggs A."/>
            <person name="Gujja S."/>
            <person name="Heilman E."/>
            <person name="Heiman D."/>
            <person name="Howarth C."/>
            <person name="Mehta T."/>
            <person name="Neiman D."/>
            <person name="Pearson M."/>
            <person name="Roberts A."/>
            <person name="Saif S."/>
            <person name="Shea T."/>
            <person name="Shenoy N."/>
            <person name="Sisk P."/>
            <person name="Stolte C."/>
            <person name="Sykes S."/>
            <person name="White J."/>
            <person name="Yandava C."/>
            <person name="Haas B."/>
            <person name="Nusbaum C."/>
            <person name="Birren B."/>
        </authorList>
    </citation>
    <scope>NUCLEOTIDE SEQUENCE [LARGE SCALE GENOMIC DNA]</scope>
    <source>
        <strain evidence="2">ATCC 50818</strain>
    </source>
</reference>
<feature type="transmembrane region" description="Helical" evidence="1">
    <location>
        <begin position="440"/>
        <end position="460"/>
    </location>
</feature>
<proteinExistence type="predicted"/>
<dbReference type="RefSeq" id="XP_004993895.1">
    <property type="nucleotide sequence ID" value="XM_004993838.1"/>
</dbReference>
<dbReference type="InParanoid" id="F2UA39"/>
<evidence type="ECO:0000256" key="1">
    <source>
        <dbReference type="SAM" id="Phobius"/>
    </source>
</evidence>
<protein>
    <submittedName>
        <fullName evidence="2">Uncharacterized protein</fullName>
    </submittedName>
</protein>
<evidence type="ECO:0000313" key="2">
    <source>
        <dbReference type="EMBL" id="EGD73614.1"/>
    </source>
</evidence>
<dbReference type="Proteomes" id="UP000007799">
    <property type="component" value="Unassembled WGS sequence"/>
</dbReference>
<keyword evidence="3" id="KW-1185">Reference proteome</keyword>
<organism evidence="3">
    <name type="scientific">Salpingoeca rosetta (strain ATCC 50818 / BSB-021)</name>
    <dbReference type="NCBI Taxonomy" id="946362"/>
    <lineage>
        <taxon>Eukaryota</taxon>
        <taxon>Choanoflagellata</taxon>
        <taxon>Craspedida</taxon>
        <taxon>Salpingoecidae</taxon>
        <taxon>Salpingoeca</taxon>
    </lineage>
</organism>